<dbReference type="AlphaFoldDB" id="A0A3M6TEG7"/>
<dbReference type="GO" id="GO:0016020">
    <property type="term" value="C:membrane"/>
    <property type="evidence" value="ECO:0007669"/>
    <property type="project" value="InterPro"/>
</dbReference>
<name>A0A3M6TEG7_POCDA</name>
<dbReference type="Proteomes" id="UP000275408">
    <property type="component" value="Unassembled WGS sequence"/>
</dbReference>
<proteinExistence type="predicted"/>
<accession>A0A3M6TEG7</accession>
<dbReference type="EMBL" id="RCHS01003789">
    <property type="protein sequence ID" value="RMX39699.1"/>
    <property type="molecule type" value="Genomic_DNA"/>
</dbReference>
<dbReference type="InterPro" id="IPR027417">
    <property type="entry name" value="P-loop_NTPase"/>
</dbReference>
<evidence type="ECO:0008006" key="3">
    <source>
        <dbReference type="Google" id="ProtNLM"/>
    </source>
</evidence>
<gene>
    <name evidence="1" type="ORF">pdam_00008084</name>
</gene>
<dbReference type="Pfam" id="PF05049">
    <property type="entry name" value="IIGP"/>
    <property type="match status" value="1"/>
</dbReference>
<evidence type="ECO:0000313" key="1">
    <source>
        <dbReference type="EMBL" id="RMX39699.1"/>
    </source>
</evidence>
<dbReference type="STRING" id="46731.A0A3M6TEG7"/>
<protein>
    <recommendedName>
        <fullName evidence="3">AIG1-type G domain-containing protein</fullName>
    </recommendedName>
</protein>
<dbReference type="SUPFAM" id="SSF52540">
    <property type="entry name" value="P-loop containing nucleoside triphosphate hydrolases"/>
    <property type="match status" value="1"/>
</dbReference>
<dbReference type="GO" id="GO:0005525">
    <property type="term" value="F:GTP binding"/>
    <property type="evidence" value="ECO:0007669"/>
    <property type="project" value="InterPro"/>
</dbReference>
<comment type="caution">
    <text evidence="1">The sequence shown here is derived from an EMBL/GenBank/DDBJ whole genome shotgun (WGS) entry which is preliminary data.</text>
</comment>
<sequence length="107" mass="11657">MAVKLVNINLRASRNDDEDVGTLSIIVTGKSGLGKSCLVNALIGEKVVIEGPAKTPCIATMNSYCTQKNCIDVVVWDSLLQDGACNEEKYLEDMEKQLHKGLEVMMP</sequence>
<evidence type="ECO:0000313" key="2">
    <source>
        <dbReference type="Proteomes" id="UP000275408"/>
    </source>
</evidence>
<keyword evidence="2" id="KW-1185">Reference proteome</keyword>
<organism evidence="1 2">
    <name type="scientific">Pocillopora damicornis</name>
    <name type="common">Cauliflower coral</name>
    <name type="synonym">Millepora damicornis</name>
    <dbReference type="NCBI Taxonomy" id="46731"/>
    <lineage>
        <taxon>Eukaryota</taxon>
        <taxon>Metazoa</taxon>
        <taxon>Cnidaria</taxon>
        <taxon>Anthozoa</taxon>
        <taxon>Hexacorallia</taxon>
        <taxon>Scleractinia</taxon>
        <taxon>Astrocoeniina</taxon>
        <taxon>Pocilloporidae</taxon>
        <taxon>Pocillopora</taxon>
    </lineage>
</organism>
<dbReference type="Gene3D" id="3.40.50.300">
    <property type="entry name" value="P-loop containing nucleotide triphosphate hydrolases"/>
    <property type="match status" value="1"/>
</dbReference>
<dbReference type="InterPro" id="IPR007743">
    <property type="entry name" value="Immunity-related_GTPase-like"/>
</dbReference>
<reference evidence="1 2" key="1">
    <citation type="journal article" date="2018" name="Sci. Rep.">
        <title>Comparative analysis of the Pocillopora damicornis genome highlights role of immune system in coral evolution.</title>
        <authorList>
            <person name="Cunning R."/>
            <person name="Bay R.A."/>
            <person name="Gillette P."/>
            <person name="Baker A.C."/>
            <person name="Traylor-Knowles N."/>
        </authorList>
    </citation>
    <scope>NUCLEOTIDE SEQUENCE [LARGE SCALE GENOMIC DNA]</scope>
    <source>
        <strain evidence="1">RSMAS</strain>
        <tissue evidence="1">Whole animal</tissue>
    </source>
</reference>